<dbReference type="Pfam" id="PF00106">
    <property type="entry name" value="adh_short"/>
    <property type="match status" value="1"/>
</dbReference>
<proteinExistence type="predicted"/>
<dbReference type="Gene3D" id="3.40.50.720">
    <property type="entry name" value="NAD(P)-binding Rossmann-like Domain"/>
    <property type="match status" value="1"/>
</dbReference>
<gene>
    <name evidence="1" type="ORF">SAMN05216289_11125</name>
</gene>
<organism evidence="1 2">
    <name type="scientific">Dokdonella immobilis</name>
    <dbReference type="NCBI Taxonomy" id="578942"/>
    <lineage>
        <taxon>Bacteria</taxon>
        <taxon>Pseudomonadati</taxon>
        <taxon>Pseudomonadota</taxon>
        <taxon>Gammaproteobacteria</taxon>
        <taxon>Lysobacterales</taxon>
        <taxon>Rhodanobacteraceae</taxon>
        <taxon>Dokdonella</taxon>
    </lineage>
</organism>
<accession>A0A1I4XP59</accession>
<dbReference type="SUPFAM" id="SSF51735">
    <property type="entry name" value="NAD(P)-binding Rossmann-fold domains"/>
    <property type="match status" value="1"/>
</dbReference>
<dbReference type="PANTHER" id="PTHR43544">
    <property type="entry name" value="SHORT-CHAIN DEHYDROGENASE/REDUCTASE"/>
    <property type="match status" value="1"/>
</dbReference>
<dbReference type="AlphaFoldDB" id="A0A1I4XP59"/>
<sequence length="263" mass="27801">MVAADQPGPVAGLEGPAHVLVTGASSGIGLAMMRQLLDNAQVGFVAAVSRSATRNGTLQALQAADPGRLMVVDADLTVEGDLALLSDALARRIDRLHLVVNTAGVLHAHGLSPEKVLEQVSLASLQRVFAINAFAPILLAQALLPLLGHGAPAVFASLSARVGSIGDNRSGGWYAYRASKAAQNQLLKTLSIEMARRNRRSCCVLLHPGTVDTPLSAPYQARVPREKLFAAERAARQLLDIIARCTPVQSGRFLAWDGSEVPW</sequence>
<evidence type="ECO:0000313" key="1">
    <source>
        <dbReference type="EMBL" id="SFN27615.1"/>
    </source>
</evidence>
<dbReference type="InterPro" id="IPR051468">
    <property type="entry name" value="Fungal_SecMetab_SDRs"/>
</dbReference>
<reference evidence="1 2" key="1">
    <citation type="submission" date="2016-10" db="EMBL/GenBank/DDBJ databases">
        <authorList>
            <person name="de Groot N.N."/>
        </authorList>
    </citation>
    <scope>NUCLEOTIDE SEQUENCE [LARGE SCALE GENOMIC DNA]</scope>
    <source>
        <strain evidence="1 2">CGMCC 1.7659</strain>
    </source>
</reference>
<dbReference type="EMBL" id="FOVF01000011">
    <property type="protein sequence ID" value="SFN27615.1"/>
    <property type="molecule type" value="Genomic_DNA"/>
</dbReference>
<dbReference type="STRING" id="578942.SAMN05216289_11125"/>
<dbReference type="RefSeq" id="WP_092407370.1">
    <property type="nucleotide sequence ID" value="NZ_FOVF01000011.1"/>
</dbReference>
<dbReference type="GO" id="GO:0016491">
    <property type="term" value="F:oxidoreductase activity"/>
    <property type="evidence" value="ECO:0007669"/>
    <property type="project" value="TreeGrafter"/>
</dbReference>
<dbReference type="OrthoDB" id="5786478at2"/>
<dbReference type="PANTHER" id="PTHR43544:SF12">
    <property type="entry name" value="NAD(P)-BINDING ROSSMANN-FOLD SUPERFAMILY PROTEIN"/>
    <property type="match status" value="1"/>
</dbReference>
<dbReference type="CDD" id="cd05325">
    <property type="entry name" value="carb_red_sniffer_like_SDR_c"/>
    <property type="match status" value="1"/>
</dbReference>
<name>A0A1I4XP59_9GAMM</name>
<keyword evidence="2" id="KW-1185">Reference proteome</keyword>
<dbReference type="InterPro" id="IPR002347">
    <property type="entry name" value="SDR_fam"/>
</dbReference>
<dbReference type="PRINTS" id="PR00081">
    <property type="entry name" value="GDHRDH"/>
</dbReference>
<protein>
    <submittedName>
        <fullName evidence="1">NAD(P)-dependent dehydrogenase, short-chain alcohol dehydrogenase family</fullName>
    </submittedName>
</protein>
<dbReference type="GO" id="GO:0005737">
    <property type="term" value="C:cytoplasm"/>
    <property type="evidence" value="ECO:0007669"/>
    <property type="project" value="TreeGrafter"/>
</dbReference>
<dbReference type="InterPro" id="IPR036291">
    <property type="entry name" value="NAD(P)-bd_dom_sf"/>
</dbReference>
<evidence type="ECO:0000313" key="2">
    <source>
        <dbReference type="Proteomes" id="UP000198575"/>
    </source>
</evidence>
<dbReference type="Proteomes" id="UP000198575">
    <property type="component" value="Unassembled WGS sequence"/>
</dbReference>